<protein>
    <submittedName>
        <fullName evidence="3">Zinc-ribbon domain-containing protein</fullName>
    </submittedName>
</protein>
<name>A0ABV1ENQ1_9FIRM</name>
<feature type="transmembrane region" description="Helical" evidence="1">
    <location>
        <begin position="42"/>
        <end position="63"/>
    </location>
</feature>
<dbReference type="Pfam" id="PF13240">
    <property type="entry name" value="Zn_Ribbon_1"/>
    <property type="match status" value="1"/>
</dbReference>
<keyword evidence="1" id="KW-0472">Membrane</keyword>
<evidence type="ECO:0000256" key="1">
    <source>
        <dbReference type="SAM" id="Phobius"/>
    </source>
</evidence>
<keyword evidence="4" id="KW-1185">Reference proteome</keyword>
<evidence type="ECO:0000259" key="2">
    <source>
        <dbReference type="Pfam" id="PF13240"/>
    </source>
</evidence>
<evidence type="ECO:0000313" key="3">
    <source>
        <dbReference type="EMBL" id="MEQ2456226.1"/>
    </source>
</evidence>
<keyword evidence="1" id="KW-1133">Transmembrane helix</keyword>
<dbReference type="RefSeq" id="WP_349139813.1">
    <property type="nucleotide sequence ID" value="NZ_JBBMFT010000003.1"/>
</dbReference>
<proteinExistence type="predicted"/>
<organism evidence="3 4">
    <name type="scientific">Flavonifractor hominis</name>
    <dbReference type="NCBI Taxonomy" id="3133178"/>
    <lineage>
        <taxon>Bacteria</taxon>
        <taxon>Bacillati</taxon>
        <taxon>Bacillota</taxon>
        <taxon>Clostridia</taxon>
        <taxon>Eubacteriales</taxon>
        <taxon>Oscillospiraceae</taxon>
        <taxon>Flavonifractor</taxon>
    </lineage>
</organism>
<accession>A0ABV1ENQ1</accession>
<sequence length="307" mass="34753">MEHNCPHCGAPLPEDASFCPHCTQSIRERQPLKIPSHLWRKGLKWVLALVLILAVAGGLYARFGRETPSAGLPAGDTTAVILEEDENGMVTVTPDLLREYFPLLAGLNFSTTSTTSDNIDDYLMENLQLANLVASRGSYGTDEERGMFNARSSGTRLCLLMFDRNTHLMGYFIGEPVQIEDGKWQIDVVSCDYDFTELYEEQLAAFEENWAADFSTYIPPEEIESSGAVWFLNGYNTGKGPVLREDDAQIYHLWALLHSPEPERQCREIERLEEFLPNEGRWRCYLLLDKDYNLLGYTMLDYQGNGG</sequence>
<gene>
    <name evidence="3" type="ORF">WMO45_06790</name>
</gene>
<dbReference type="Proteomes" id="UP001440599">
    <property type="component" value="Unassembled WGS sequence"/>
</dbReference>
<evidence type="ECO:0000313" key="4">
    <source>
        <dbReference type="Proteomes" id="UP001440599"/>
    </source>
</evidence>
<dbReference type="EMBL" id="JBBMFT010000003">
    <property type="protein sequence ID" value="MEQ2456226.1"/>
    <property type="molecule type" value="Genomic_DNA"/>
</dbReference>
<feature type="domain" description="Zinc-ribbon" evidence="2">
    <location>
        <begin position="5"/>
        <end position="22"/>
    </location>
</feature>
<keyword evidence="1" id="KW-0812">Transmembrane</keyword>
<dbReference type="InterPro" id="IPR026870">
    <property type="entry name" value="Zinc_ribbon_dom"/>
</dbReference>
<reference evidence="3 4" key="1">
    <citation type="submission" date="2024-03" db="EMBL/GenBank/DDBJ databases">
        <title>Human intestinal bacterial collection.</title>
        <authorList>
            <person name="Pauvert C."/>
            <person name="Hitch T.C.A."/>
            <person name="Clavel T."/>
        </authorList>
    </citation>
    <scope>NUCLEOTIDE SEQUENCE [LARGE SCALE GENOMIC DNA]</scope>
    <source>
        <strain evidence="3 4">CLA-AP-H34</strain>
    </source>
</reference>
<comment type="caution">
    <text evidence="3">The sequence shown here is derived from an EMBL/GenBank/DDBJ whole genome shotgun (WGS) entry which is preliminary data.</text>
</comment>